<feature type="region of interest" description="Disordered" evidence="1">
    <location>
        <begin position="1"/>
        <end position="24"/>
    </location>
</feature>
<sequence length="215" mass="24908">MSKSSLPFDFESGYVQDSTDHDDRNLEDNIEDMILDDDEGNASVNDENVPLPRKRKACFFGFYFSFVIVYLVFILVMTYTYPLKPACKIDKLYIKELKSVLLVLNFINRNPLISFSYQDSINITIYYHPLLSPPILFANANATGFNQDNQNQQKFGVYMHAPELLSILHLMKGANSNVFVVNLVFNVTFDCKVALCMHKSPFNMNLDIRYPYYWD</sequence>
<reference evidence="3 4" key="1">
    <citation type="journal article" date="2018" name="Mol. Plant">
        <title>The genome of Artemisia annua provides insight into the evolution of Asteraceae family and artemisinin biosynthesis.</title>
        <authorList>
            <person name="Shen Q."/>
            <person name="Zhang L."/>
            <person name="Liao Z."/>
            <person name="Wang S."/>
            <person name="Yan T."/>
            <person name="Shi P."/>
            <person name="Liu M."/>
            <person name="Fu X."/>
            <person name="Pan Q."/>
            <person name="Wang Y."/>
            <person name="Lv Z."/>
            <person name="Lu X."/>
            <person name="Zhang F."/>
            <person name="Jiang W."/>
            <person name="Ma Y."/>
            <person name="Chen M."/>
            <person name="Hao X."/>
            <person name="Li L."/>
            <person name="Tang Y."/>
            <person name="Lv G."/>
            <person name="Zhou Y."/>
            <person name="Sun X."/>
            <person name="Brodelius P.E."/>
            <person name="Rose J.K.C."/>
            <person name="Tang K."/>
        </authorList>
    </citation>
    <scope>NUCLEOTIDE SEQUENCE [LARGE SCALE GENOMIC DNA]</scope>
    <source>
        <strain evidence="4">cv. Huhao1</strain>
        <tissue evidence="3">Leaf</tissue>
    </source>
</reference>
<dbReference type="AlphaFoldDB" id="A0A2U1NZY1"/>
<keyword evidence="2" id="KW-1133">Transmembrane helix</keyword>
<feature type="transmembrane region" description="Helical" evidence="2">
    <location>
        <begin position="60"/>
        <end position="81"/>
    </location>
</feature>
<name>A0A2U1NZY1_ARTAN</name>
<comment type="caution">
    <text evidence="3">The sequence shown here is derived from an EMBL/GenBank/DDBJ whole genome shotgun (WGS) entry which is preliminary data.</text>
</comment>
<evidence type="ECO:0000256" key="2">
    <source>
        <dbReference type="SAM" id="Phobius"/>
    </source>
</evidence>
<dbReference type="Proteomes" id="UP000245207">
    <property type="component" value="Unassembled WGS sequence"/>
</dbReference>
<proteinExistence type="predicted"/>
<organism evidence="3 4">
    <name type="scientific">Artemisia annua</name>
    <name type="common">Sweet wormwood</name>
    <dbReference type="NCBI Taxonomy" id="35608"/>
    <lineage>
        <taxon>Eukaryota</taxon>
        <taxon>Viridiplantae</taxon>
        <taxon>Streptophyta</taxon>
        <taxon>Embryophyta</taxon>
        <taxon>Tracheophyta</taxon>
        <taxon>Spermatophyta</taxon>
        <taxon>Magnoliopsida</taxon>
        <taxon>eudicotyledons</taxon>
        <taxon>Gunneridae</taxon>
        <taxon>Pentapetalae</taxon>
        <taxon>asterids</taxon>
        <taxon>campanulids</taxon>
        <taxon>Asterales</taxon>
        <taxon>Asteraceae</taxon>
        <taxon>Asteroideae</taxon>
        <taxon>Anthemideae</taxon>
        <taxon>Artemisiinae</taxon>
        <taxon>Artemisia</taxon>
    </lineage>
</organism>
<dbReference type="EMBL" id="PKPP01001902">
    <property type="protein sequence ID" value="PWA79083.1"/>
    <property type="molecule type" value="Genomic_DNA"/>
</dbReference>
<protein>
    <submittedName>
        <fullName evidence="3">Uncharacterized protein</fullName>
    </submittedName>
</protein>
<gene>
    <name evidence="3" type="ORF">CTI12_AA209640</name>
</gene>
<dbReference type="OrthoDB" id="1549444at2759"/>
<keyword evidence="2" id="KW-0472">Membrane</keyword>
<keyword evidence="2" id="KW-0812">Transmembrane</keyword>
<accession>A0A2U1NZY1</accession>
<evidence type="ECO:0000256" key="1">
    <source>
        <dbReference type="SAM" id="MobiDB-lite"/>
    </source>
</evidence>
<evidence type="ECO:0000313" key="4">
    <source>
        <dbReference type="Proteomes" id="UP000245207"/>
    </source>
</evidence>
<evidence type="ECO:0000313" key="3">
    <source>
        <dbReference type="EMBL" id="PWA79083.1"/>
    </source>
</evidence>
<keyword evidence="4" id="KW-1185">Reference proteome</keyword>